<feature type="transmembrane region" description="Helical" evidence="2">
    <location>
        <begin position="12"/>
        <end position="30"/>
    </location>
</feature>
<dbReference type="PROSITE" id="PS50965">
    <property type="entry name" value="NERD"/>
    <property type="match status" value="1"/>
</dbReference>
<accession>A0A558AZX0</accession>
<dbReference type="AlphaFoldDB" id="A0A558AZX0"/>
<dbReference type="OrthoDB" id="2416822at2"/>
<evidence type="ECO:0000313" key="4">
    <source>
        <dbReference type="EMBL" id="TVT29776.1"/>
    </source>
</evidence>
<dbReference type="Pfam" id="PF08378">
    <property type="entry name" value="NERD"/>
    <property type="match status" value="1"/>
</dbReference>
<keyword evidence="5" id="KW-1185">Reference proteome</keyword>
<dbReference type="Proteomes" id="UP000315103">
    <property type="component" value="Unassembled WGS sequence"/>
</dbReference>
<keyword evidence="1" id="KW-0175">Coiled coil</keyword>
<feature type="domain" description="NERD" evidence="3">
    <location>
        <begin position="104"/>
        <end position="206"/>
    </location>
</feature>
<name>A0A558AZX0_9STAP</name>
<protein>
    <submittedName>
        <fullName evidence="4">NERD domain-containing protein</fullName>
    </submittedName>
</protein>
<sequence>MNTEIFTDPIFIALAALLLIIAIAFLVYYLKHRNKVDALQKDYAKEKENLVEKYESDNETQRLEHKKEVSTLNEKYHDETTLLNNKLSSLRQFTVDKGEYLTDLSLIQLKDRLVRNEKIRETDMYILSNVYLPSRNYTNTRKIDHLVLTRTGIYLIDSKYWKGHILHGVSESNFEALPYVESFFDLLDLDKSKEQTLIFEKDDEKNVSVNYYNDTIEETKISAEKLKNIFKLQYDVVPIIYFNPQDNGNYSISNYSTDPSIKVLVGEEELENFFMKYVFHGRFQYTVKDLDEIAEAIFQLNP</sequence>
<evidence type="ECO:0000256" key="1">
    <source>
        <dbReference type="SAM" id="Coils"/>
    </source>
</evidence>
<organism evidence="4 5">
    <name type="scientific">Salinicoccus cyprini</name>
    <dbReference type="NCBI Taxonomy" id="2493691"/>
    <lineage>
        <taxon>Bacteria</taxon>
        <taxon>Bacillati</taxon>
        <taxon>Bacillota</taxon>
        <taxon>Bacilli</taxon>
        <taxon>Bacillales</taxon>
        <taxon>Staphylococcaceae</taxon>
        <taxon>Salinicoccus</taxon>
    </lineage>
</organism>
<evidence type="ECO:0000256" key="2">
    <source>
        <dbReference type="SAM" id="Phobius"/>
    </source>
</evidence>
<proteinExistence type="predicted"/>
<dbReference type="RefSeq" id="WP_145287044.1">
    <property type="nucleotide sequence ID" value="NZ_VMSJ01000001.1"/>
</dbReference>
<dbReference type="EMBL" id="VMSJ01000001">
    <property type="protein sequence ID" value="TVT29776.1"/>
    <property type="molecule type" value="Genomic_DNA"/>
</dbReference>
<feature type="coiled-coil region" evidence="1">
    <location>
        <begin position="29"/>
        <end position="64"/>
    </location>
</feature>
<evidence type="ECO:0000313" key="5">
    <source>
        <dbReference type="Proteomes" id="UP000315103"/>
    </source>
</evidence>
<reference evidence="4 5" key="1">
    <citation type="submission" date="2019-07" db="EMBL/GenBank/DDBJ databases">
        <title>Salinicoccus cyprini sp. nov., isolated from gastro-intestinal tract of mirror carp, Cyprinus carpio var. specularis, collected from Gobind Sagar Reservoir, Himachal Pradesh, India.</title>
        <authorList>
            <person name="Talwar C."/>
            <person name="Singh A.K."/>
            <person name="Lal R."/>
            <person name="Negi R.K."/>
        </authorList>
    </citation>
    <scope>NUCLEOTIDE SEQUENCE [LARGE SCALE GENOMIC DNA]</scope>
    <source>
        <strain evidence="4 5">CT19</strain>
    </source>
</reference>
<gene>
    <name evidence="4" type="ORF">FO441_05710</name>
</gene>
<dbReference type="InterPro" id="IPR011528">
    <property type="entry name" value="NERD"/>
</dbReference>
<keyword evidence="2" id="KW-1133">Transmembrane helix</keyword>
<evidence type="ECO:0000259" key="3">
    <source>
        <dbReference type="PROSITE" id="PS50965"/>
    </source>
</evidence>
<keyword evidence="2" id="KW-0472">Membrane</keyword>
<keyword evidence="2" id="KW-0812">Transmembrane</keyword>
<comment type="caution">
    <text evidence="4">The sequence shown here is derived from an EMBL/GenBank/DDBJ whole genome shotgun (WGS) entry which is preliminary data.</text>
</comment>